<dbReference type="InterPro" id="IPR024134">
    <property type="entry name" value="SOD_Cu/Zn_/chaperone"/>
</dbReference>
<evidence type="ECO:0000313" key="6">
    <source>
        <dbReference type="EMBL" id="KAH9425920.1"/>
    </source>
</evidence>
<dbReference type="PRINTS" id="PR00068">
    <property type="entry name" value="CUZNDISMTASE"/>
</dbReference>
<keyword evidence="1" id="KW-0862">Zinc</keyword>
<keyword evidence="1" id="KW-0479">Metal-binding</keyword>
<reference evidence="5 7" key="1">
    <citation type="journal article" date="2018" name="J. Allergy Clin. Immunol.">
        <title>High-quality assembly of Dermatophagoides pteronyssinus genome and transcriptome reveals a wide range of novel allergens.</title>
        <authorList>
            <person name="Liu X.Y."/>
            <person name="Yang K.Y."/>
            <person name="Wang M.Q."/>
            <person name="Kwok J.S."/>
            <person name="Zeng X."/>
            <person name="Yang Z."/>
            <person name="Xiao X.J."/>
            <person name="Lau C.P."/>
            <person name="Li Y."/>
            <person name="Huang Z.M."/>
            <person name="Ba J.G."/>
            <person name="Yim A.K."/>
            <person name="Ouyang C.Y."/>
            <person name="Ngai S.M."/>
            <person name="Chan T.F."/>
            <person name="Leung E.L."/>
            <person name="Liu L."/>
            <person name="Liu Z.G."/>
            <person name="Tsui S.K."/>
        </authorList>
    </citation>
    <scope>NUCLEOTIDE SEQUENCE [LARGE SCALE GENOMIC DNA]</scope>
    <source>
        <strain evidence="5">Derp</strain>
    </source>
</reference>
<keyword evidence="3" id="KW-0472">Membrane</keyword>
<dbReference type="SUPFAM" id="SSF49329">
    <property type="entry name" value="Cu,Zn superoxide dismutase-like"/>
    <property type="match status" value="1"/>
</dbReference>
<evidence type="ECO:0000313" key="5">
    <source>
        <dbReference type="EMBL" id="KAH9413798.1"/>
    </source>
</evidence>
<dbReference type="InterPro" id="IPR036423">
    <property type="entry name" value="SOD-like_Cu/Zn_dom_sf"/>
</dbReference>
<keyword evidence="1" id="KW-0560">Oxidoreductase</keyword>
<protein>
    <recommendedName>
        <fullName evidence="1">Superoxide dismutase [Cu-Zn]</fullName>
        <ecNumber evidence="1">1.15.1.1</ecNumber>
    </recommendedName>
</protein>
<evidence type="ECO:0000313" key="7">
    <source>
        <dbReference type="Proteomes" id="UP000887458"/>
    </source>
</evidence>
<gene>
    <name evidence="6" type="ORF">DERP_005139</name>
    <name evidence="5" type="ORF">DERP_014630</name>
</gene>
<organism evidence="5 7">
    <name type="scientific">Dermatophagoides pteronyssinus</name>
    <name type="common">European house dust mite</name>
    <dbReference type="NCBI Taxonomy" id="6956"/>
    <lineage>
        <taxon>Eukaryota</taxon>
        <taxon>Metazoa</taxon>
        <taxon>Ecdysozoa</taxon>
        <taxon>Arthropoda</taxon>
        <taxon>Chelicerata</taxon>
        <taxon>Arachnida</taxon>
        <taxon>Acari</taxon>
        <taxon>Acariformes</taxon>
        <taxon>Sarcoptiformes</taxon>
        <taxon>Astigmata</taxon>
        <taxon>Psoroptidia</taxon>
        <taxon>Analgoidea</taxon>
        <taxon>Pyroglyphidae</taxon>
        <taxon>Dermatophagoidinae</taxon>
        <taxon>Dermatophagoides</taxon>
    </lineage>
</organism>
<keyword evidence="1" id="KW-0186">Copper</keyword>
<proteinExistence type="inferred from homology"/>
<keyword evidence="3" id="KW-1133">Transmembrane helix</keyword>
<comment type="cofactor">
    <cofactor evidence="1">
        <name>Zn(2+)</name>
        <dbReference type="ChEBI" id="CHEBI:29105"/>
    </cofactor>
    <text evidence="1">Binds 1 zinc ion per subunit.</text>
</comment>
<evidence type="ECO:0000256" key="1">
    <source>
        <dbReference type="RuleBase" id="RU000393"/>
    </source>
</evidence>
<comment type="function">
    <text evidence="1">Destroys radicals which are normally produced within the cells and which are toxic to biological systems.</text>
</comment>
<comment type="caution">
    <text evidence="5">The sequence shown here is derived from an EMBL/GenBank/DDBJ whole genome shotgun (WGS) entry which is preliminary data.</text>
</comment>
<dbReference type="EMBL" id="NJHN03000118">
    <property type="protein sequence ID" value="KAH9413798.1"/>
    <property type="molecule type" value="Genomic_DNA"/>
</dbReference>
<reference evidence="5 7" key="2">
    <citation type="journal article" date="2022" name="Mol. Biol. Evol.">
        <title>Comparative Genomics Reveals Insights into the Divergent Evolution of Astigmatic Mites and Household Pest Adaptations.</title>
        <authorList>
            <person name="Xiong Q."/>
            <person name="Wan A.T."/>
            <person name="Liu X."/>
            <person name="Fung C.S."/>
            <person name="Xiao X."/>
            <person name="Malainual N."/>
            <person name="Hou J."/>
            <person name="Wang L."/>
            <person name="Wang M."/>
            <person name="Yang K.Y."/>
            <person name="Cui Y."/>
            <person name="Leung E.L."/>
            <person name="Nong W."/>
            <person name="Shin S.K."/>
            <person name="Au S.W."/>
            <person name="Jeong K.Y."/>
            <person name="Chew F.T."/>
            <person name="Hui J.H."/>
            <person name="Leung T.F."/>
            <person name="Tungtrongchitr A."/>
            <person name="Zhong N."/>
            <person name="Liu Z."/>
            <person name="Tsui S.K."/>
        </authorList>
    </citation>
    <scope>NUCLEOTIDE SEQUENCE [LARGE SCALE GENOMIC DNA]</scope>
    <source>
        <strain evidence="5">Derp</strain>
    </source>
</reference>
<comment type="catalytic activity">
    <reaction evidence="1">
        <text>2 superoxide + 2 H(+) = H2O2 + O2</text>
        <dbReference type="Rhea" id="RHEA:20696"/>
        <dbReference type="ChEBI" id="CHEBI:15378"/>
        <dbReference type="ChEBI" id="CHEBI:15379"/>
        <dbReference type="ChEBI" id="CHEBI:16240"/>
        <dbReference type="ChEBI" id="CHEBI:18421"/>
        <dbReference type="EC" id="1.15.1.1"/>
    </reaction>
</comment>
<dbReference type="Pfam" id="PF00080">
    <property type="entry name" value="Sod_Cu"/>
    <property type="match status" value="1"/>
</dbReference>
<evidence type="ECO:0000256" key="3">
    <source>
        <dbReference type="SAM" id="Phobius"/>
    </source>
</evidence>
<dbReference type="CDD" id="cd00305">
    <property type="entry name" value="Cu-Zn_Superoxide_Dismutase"/>
    <property type="match status" value="1"/>
</dbReference>
<evidence type="ECO:0000256" key="2">
    <source>
        <dbReference type="SAM" id="MobiDB-lite"/>
    </source>
</evidence>
<comment type="cofactor">
    <cofactor evidence="1">
        <name>Cu cation</name>
        <dbReference type="ChEBI" id="CHEBI:23378"/>
    </cofactor>
    <text evidence="1">Binds 1 copper ion per subunit.</text>
</comment>
<dbReference type="PANTHER" id="PTHR10003">
    <property type="entry name" value="SUPEROXIDE DISMUTASE CU-ZN -RELATED"/>
    <property type="match status" value="1"/>
</dbReference>
<comment type="similarity">
    <text evidence="1">Belongs to the Cu-Zn superoxide dismutase family.</text>
</comment>
<dbReference type="EC" id="1.15.1.1" evidence="1"/>
<dbReference type="InterPro" id="IPR018152">
    <property type="entry name" value="SOD_Cu/Zn_BS"/>
</dbReference>
<dbReference type="EMBL" id="NJHN03000017">
    <property type="protein sequence ID" value="KAH9425920.1"/>
    <property type="molecule type" value="Genomic_DNA"/>
</dbReference>
<sequence length="275" mass="29892">MAIIMAIGNISKIILFTFGCYQILFMISVNCQSYFGNSNGAVAPTSGIGSNGYQNNRGNAWQGYRSYFEQPQQQQQPFQQFYSVVPQQQQQQQQRNYYPTRQTTSTIQVTSSSTSTATSSSEPLVAVAKIEGKDVQGIVQFRQMPNSMNLQVSGRITGLTPGLHGFHVHQYGDTRNSCTSMGGHFNPDNNNHGAPNDQQRHAGDLGNIEANQNGMAEFNMLDQRISLTGQYSILGRGVVVHANQDDLGRGGQQDSRTTGNAGGRVGCGIISLAAQ</sequence>
<evidence type="ECO:0000259" key="4">
    <source>
        <dbReference type="Pfam" id="PF00080"/>
    </source>
</evidence>
<dbReference type="Proteomes" id="UP000887458">
    <property type="component" value="Unassembled WGS sequence"/>
</dbReference>
<dbReference type="PROSITE" id="PS00332">
    <property type="entry name" value="SOD_CU_ZN_2"/>
    <property type="match status" value="1"/>
</dbReference>
<feature type="domain" description="Superoxide dismutase copper/zinc binding" evidence="4">
    <location>
        <begin position="135"/>
        <end position="270"/>
    </location>
</feature>
<keyword evidence="7" id="KW-1185">Reference proteome</keyword>
<keyword evidence="3" id="KW-0812">Transmembrane</keyword>
<accession>A0ABQ8IU10</accession>
<dbReference type="InterPro" id="IPR001424">
    <property type="entry name" value="SOD_Cu_Zn_dom"/>
</dbReference>
<feature type="region of interest" description="Disordered" evidence="2">
    <location>
        <begin position="92"/>
        <end position="119"/>
    </location>
</feature>
<name>A0ABQ8IU10_DERPT</name>
<feature type="transmembrane region" description="Helical" evidence="3">
    <location>
        <begin position="12"/>
        <end position="29"/>
    </location>
</feature>
<dbReference type="Gene3D" id="2.60.40.200">
    <property type="entry name" value="Superoxide dismutase, copper/zinc binding domain"/>
    <property type="match status" value="1"/>
</dbReference>